<gene>
    <name evidence="2" type="ORF">FEI13_03375</name>
</gene>
<comment type="caution">
    <text evidence="2">The sequence shown here is derived from an EMBL/GenBank/DDBJ whole genome shotgun (WGS) entry which is preliminary data.</text>
</comment>
<evidence type="ECO:0000256" key="1">
    <source>
        <dbReference type="ARBA" id="ARBA00022679"/>
    </source>
</evidence>
<evidence type="ECO:0000313" key="3">
    <source>
        <dbReference type="Proteomes" id="UP000306973"/>
    </source>
</evidence>
<keyword evidence="3" id="KW-1185">Reference proteome</keyword>
<evidence type="ECO:0000313" key="2">
    <source>
        <dbReference type="EMBL" id="TLF52759.1"/>
    </source>
</evidence>
<dbReference type="Gene3D" id="3.40.50.10540">
    <property type="entry name" value="Crotonobetainyl-coa:carnitine coa-transferase, domain 1"/>
    <property type="match status" value="1"/>
</dbReference>
<accession>A0A5R8MKV0</accession>
<dbReference type="InterPro" id="IPR003673">
    <property type="entry name" value="CoA-Trfase_fam_III"/>
</dbReference>
<organism evidence="2 3">
    <name type="scientific">Halomonas urmiana</name>
    <dbReference type="NCBI Taxonomy" id="490901"/>
    <lineage>
        <taxon>Bacteria</taxon>
        <taxon>Pseudomonadati</taxon>
        <taxon>Pseudomonadota</taxon>
        <taxon>Gammaproteobacteria</taxon>
        <taxon>Oceanospirillales</taxon>
        <taxon>Halomonadaceae</taxon>
        <taxon>Halomonas</taxon>
    </lineage>
</organism>
<dbReference type="PANTHER" id="PTHR48207">
    <property type="entry name" value="SUCCINATE--HYDROXYMETHYLGLUTARATE COA-TRANSFERASE"/>
    <property type="match status" value="1"/>
</dbReference>
<dbReference type="OrthoDB" id="9058532at2"/>
<sequence>MNLRAGCSARLAQESQMKPLQGITVLDLSRFLAGPYCTAMLADLGAEVIKVETPHGDDSRHIGPFIDGESVYFAMLNRGKRSICLNLKEADDLARFHALCADADVLVENFRPGVTRRLGIDEATLRDRHPALVYCSISGFGQTGPMTSKPAYDIIAQAMSGIMAATGPEGGPPTRVGESLGDVAAGMFASWSICAALFQRERDAQRAGCYLDVSMLDCLFSMQVTNLAQLMAHGEAPQPVGNRHPLSAPFDSFQARNGQVVIAVANNSLFARLADCMGASELVDDERFATDERRCDHQAELKARIERWTCELTVAEVCERLDAAGVPASPIWDIKQVADSPHARERGLLQPSGAVRSPAQPVFFNGRRVATDEPAPALGAHNAMLDEESTNAL</sequence>
<dbReference type="Gene3D" id="3.30.1540.10">
    <property type="entry name" value="formyl-coa transferase, domain 3"/>
    <property type="match status" value="1"/>
</dbReference>
<dbReference type="InterPro" id="IPR050483">
    <property type="entry name" value="CoA-transferase_III_domain"/>
</dbReference>
<dbReference type="PANTHER" id="PTHR48207:SF3">
    <property type="entry name" value="SUCCINATE--HYDROXYMETHYLGLUTARATE COA-TRANSFERASE"/>
    <property type="match status" value="1"/>
</dbReference>
<reference evidence="2 3" key="1">
    <citation type="journal article" date="2007" name="Int. J. Syst. Evol. Microbiol.">
        <title>Halomonas saccharevitans sp. nov., Halomonas arcis sp. nov. and Halomonas subterranea sp. nov., halophilic bacteria isolated from hypersaline environments of China.</title>
        <authorList>
            <person name="Xu X.W."/>
            <person name="Wu Y.H."/>
            <person name="Zhou Z."/>
            <person name="Wang C.S."/>
            <person name="Zhou Y.G."/>
            <person name="Zhang H.B."/>
            <person name="Wang Y."/>
            <person name="Wu M."/>
        </authorList>
    </citation>
    <scope>NUCLEOTIDE SEQUENCE [LARGE SCALE GENOMIC DNA]</scope>
    <source>
        <strain evidence="2 3">TBZ3</strain>
    </source>
</reference>
<name>A0A5R8MKV0_9GAMM</name>
<dbReference type="SUPFAM" id="SSF89796">
    <property type="entry name" value="CoA-transferase family III (CaiB/BaiF)"/>
    <property type="match status" value="1"/>
</dbReference>
<dbReference type="GO" id="GO:0008410">
    <property type="term" value="F:CoA-transferase activity"/>
    <property type="evidence" value="ECO:0007669"/>
    <property type="project" value="TreeGrafter"/>
</dbReference>
<dbReference type="Pfam" id="PF02515">
    <property type="entry name" value="CoA_transf_3"/>
    <property type="match status" value="1"/>
</dbReference>
<dbReference type="InterPro" id="IPR044855">
    <property type="entry name" value="CoA-Trfase_III_dom3_sf"/>
</dbReference>
<dbReference type="Proteomes" id="UP000306973">
    <property type="component" value="Unassembled WGS sequence"/>
</dbReference>
<proteinExistence type="predicted"/>
<dbReference type="EMBL" id="VBUI01000004">
    <property type="protein sequence ID" value="TLF52759.1"/>
    <property type="molecule type" value="Genomic_DNA"/>
</dbReference>
<keyword evidence="1 2" id="KW-0808">Transferase</keyword>
<dbReference type="AlphaFoldDB" id="A0A5R8MKV0"/>
<dbReference type="InterPro" id="IPR023606">
    <property type="entry name" value="CoA-Trfase_III_dom_1_sf"/>
</dbReference>
<protein>
    <submittedName>
        <fullName evidence="2">CoA transferase</fullName>
    </submittedName>
</protein>